<dbReference type="PANTHER" id="PTHR28626">
    <property type="entry name" value="SRR1-LIKE PROTEIN"/>
    <property type="match status" value="1"/>
</dbReference>
<dbReference type="VEuPathDB" id="FungiDB:SOCG_02605"/>
<evidence type="ECO:0000256" key="1">
    <source>
        <dbReference type="ARBA" id="ARBA00009856"/>
    </source>
</evidence>
<sequence length="257" mass="29815">MDFILVTRSNKKKKGNSKKGKKGARTNIDVDKDLWSQEALDKKLAKNEERFQVGAYIEKIKSLLEPFTYRYEHCLILGLGRVHTLTASLQLQLFFELQSIFHIPSQNCTFYDPAFLEDDVQFLRNKGFTLLKESPKPEEYLENTLLFMPHCPTSLYEQWLNAYSKSEKQFSMCGNNLKLYVDNLPSKEIKSKYPNIYRVCQQKLYTQILFPEFSEAFAFNDFAFHFPCPYRSSPKTTSPEKTPSTVADVSNVAEHPS</sequence>
<reference evidence="4 5" key="1">
    <citation type="journal article" date="2011" name="Science">
        <title>Comparative functional genomics of the fission yeasts.</title>
        <authorList>
            <person name="Rhind N."/>
            <person name="Chen Z."/>
            <person name="Yassour M."/>
            <person name="Thompson D.A."/>
            <person name="Haas B.J."/>
            <person name="Habib N."/>
            <person name="Wapinski I."/>
            <person name="Roy S."/>
            <person name="Lin M.F."/>
            <person name="Heiman D.I."/>
            <person name="Young S.K."/>
            <person name="Furuya K."/>
            <person name="Guo Y."/>
            <person name="Pidoux A."/>
            <person name="Chen H.M."/>
            <person name="Robbertse B."/>
            <person name="Goldberg J.M."/>
            <person name="Aoki K."/>
            <person name="Bayne E.H."/>
            <person name="Berlin A.M."/>
            <person name="Desjardins C.A."/>
            <person name="Dobbs E."/>
            <person name="Dukaj L."/>
            <person name="Fan L."/>
            <person name="FitzGerald M.G."/>
            <person name="French C."/>
            <person name="Gujja S."/>
            <person name="Hansen K."/>
            <person name="Keifenheim D."/>
            <person name="Levin J.Z."/>
            <person name="Mosher R.A."/>
            <person name="Mueller C.A."/>
            <person name="Pfiffner J."/>
            <person name="Priest M."/>
            <person name="Russ C."/>
            <person name="Smialowska A."/>
            <person name="Swoboda P."/>
            <person name="Sykes S.M."/>
            <person name="Vaughn M."/>
            <person name="Vengrova S."/>
            <person name="Yoder R."/>
            <person name="Zeng Q."/>
            <person name="Allshire R."/>
            <person name="Baulcombe D."/>
            <person name="Birren B.W."/>
            <person name="Brown W."/>
            <person name="Ekwall K."/>
            <person name="Kellis M."/>
            <person name="Leatherwood J."/>
            <person name="Levin H."/>
            <person name="Margalit H."/>
            <person name="Martienssen R."/>
            <person name="Nieduszynski C.A."/>
            <person name="Spatafora J.W."/>
            <person name="Friedman N."/>
            <person name="Dalgaard J.Z."/>
            <person name="Baumann P."/>
            <person name="Niki H."/>
            <person name="Regev A."/>
            <person name="Nusbaum C."/>
        </authorList>
    </citation>
    <scope>NUCLEOTIDE SEQUENCE [LARGE SCALE GENOMIC DNA]</scope>
    <source>
        <strain evidence="5">yFS286</strain>
    </source>
</reference>
<gene>
    <name evidence="4" type="ORF">SOCG_02605</name>
</gene>
<dbReference type="GO" id="GO:0005634">
    <property type="term" value="C:nucleus"/>
    <property type="evidence" value="ECO:0007669"/>
    <property type="project" value="TreeGrafter"/>
</dbReference>
<accession>S9RMI1</accession>
<feature type="domain" description="SRR1-like" evidence="3">
    <location>
        <begin position="68"/>
        <end position="226"/>
    </location>
</feature>
<evidence type="ECO:0000313" key="4">
    <source>
        <dbReference type="EMBL" id="EPX75129.1"/>
    </source>
</evidence>
<dbReference type="AlphaFoldDB" id="S9RMI1"/>
<dbReference type="GO" id="GO:0005737">
    <property type="term" value="C:cytoplasm"/>
    <property type="evidence" value="ECO:0007669"/>
    <property type="project" value="TreeGrafter"/>
</dbReference>
<dbReference type="RefSeq" id="XP_013016551.1">
    <property type="nucleotide sequence ID" value="XM_013161097.1"/>
</dbReference>
<name>S9RMI1_SCHOY</name>
<proteinExistence type="inferred from homology"/>
<protein>
    <submittedName>
        <fullName evidence="4">SRR1 family protein</fullName>
    </submittedName>
</protein>
<dbReference type="EMBL" id="KE503206">
    <property type="protein sequence ID" value="EPX75129.1"/>
    <property type="molecule type" value="Genomic_DNA"/>
</dbReference>
<feature type="compositionally biased region" description="Low complexity" evidence="2">
    <location>
        <begin position="234"/>
        <end position="245"/>
    </location>
</feature>
<organism evidence="4 5">
    <name type="scientific">Schizosaccharomyces octosporus (strain yFS286)</name>
    <name type="common">Fission yeast</name>
    <name type="synonym">Octosporomyces octosporus</name>
    <dbReference type="NCBI Taxonomy" id="483514"/>
    <lineage>
        <taxon>Eukaryota</taxon>
        <taxon>Fungi</taxon>
        <taxon>Dikarya</taxon>
        <taxon>Ascomycota</taxon>
        <taxon>Taphrinomycotina</taxon>
        <taxon>Schizosaccharomycetes</taxon>
        <taxon>Schizosaccharomycetales</taxon>
        <taxon>Schizosaccharomycetaceae</taxon>
        <taxon>Schizosaccharomyces</taxon>
    </lineage>
</organism>
<comment type="similarity">
    <text evidence="1">Belongs to the SRR1 family.</text>
</comment>
<dbReference type="OrthoDB" id="551431at2759"/>
<dbReference type="InterPro" id="IPR040044">
    <property type="entry name" value="SRR1L"/>
</dbReference>
<keyword evidence="5" id="KW-1185">Reference proteome</keyword>
<dbReference type="OMA" id="MPHCPTS"/>
<dbReference type="PANTHER" id="PTHR28626:SF3">
    <property type="entry name" value="SRR1-LIKE PROTEIN"/>
    <property type="match status" value="1"/>
</dbReference>
<feature type="region of interest" description="Disordered" evidence="2">
    <location>
        <begin position="234"/>
        <end position="257"/>
    </location>
</feature>
<evidence type="ECO:0000256" key="2">
    <source>
        <dbReference type="SAM" id="MobiDB-lite"/>
    </source>
</evidence>
<dbReference type="eggNOG" id="KOG3131">
    <property type="taxonomic scope" value="Eukaryota"/>
</dbReference>
<dbReference type="Proteomes" id="UP000016088">
    <property type="component" value="Unassembled WGS sequence"/>
</dbReference>
<dbReference type="InterPro" id="IPR012942">
    <property type="entry name" value="SRR1-like"/>
</dbReference>
<dbReference type="GeneID" id="25031581"/>
<evidence type="ECO:0000313" key="5">
    <source>
        <dbReference type="Proteomes" id="UP000016088"/>
    </source>
</evidence>
<evidence type="ECO:0000259" key="3">
    <source>
        <dbReference type="Pfam" id="PF07985"/>
    </source>
</evidence>
<dbReference type="Pfam" id="PF07985">
    <property type="entry name" value="SRR1"/>
    <property type="match status" value="1"/>
</dbReference>
<dbReference type="HOGENOM" id="CLU_1134129_0_0_1"/>